<dbReference type="AlphaFoldDB" id="A0A3N4MEK7"/>
<keyword evidence="2" id="KW-1185">Reference proteome</keyword>
<evidence type="ECO:0000313" key="1">
    <source>
        <dbReference type="EMBL" id="RPD40057.1"/>
    </source>
</evidence>
<dbReference type="OrthoDB" id="1114031at2"/>
<name>A0A3N4MEK7_9BACT</name>
<gene>
    <name evidence="1" type="ORF">EG028_15475</name>
</gene>
<dbReference type="Proteomes" id="UP000279089">
    <property type="component" value="Unassembled WGS sequence"/>
</dbReference>
<sequence>MKHYFNTNKVLTVTALAIGAITIFFACKKDDKTGVDEKQDVLTISAAEKETEINAIYEDAFTEVSDVNSTEKGLNGETRQAAPIEGLSRCAGMTISFTPFDLISFPKTLVIDYGAGCTDSRGRSRKGKINVVISKMFWQTGATATITFTNYFVNNIKVEGTQTVTNLSSNGGFGYSYTIEGGKLTYPDASVVRYSGTRTLQQKEGGGTLSILDDAYELTGNAKLEDSTSSANILIKTPLHRKISCQWIDKGELSVTVNAHTASIKYGEGTCDNKAILTVGDKTKEITMKP</sequence>
<evidence type="ECO:0000313" key="2">
    <source>
        <dbReference type="Proteomes" id="UP000279089"/>
    </source>
</evidence>
<evidence type="ECO:0008006" key="3">
    <source>
        <dbReference type="Google" id="ProtNLM"/>
    </source>
</evidence>
<dbReference type="EMBL" id="RMBX01000008">
    <property type="protein sequence ID" value="RPD40057.1"/>
    <property type="molecule type" value="Genomic_DNA"/>
</dbReference>
<comment type="caution">
    <text evidence="1">The sequence shown here is derived from an EMBL/GenBank/DDBJ whole genome shotgun (WGS) entry which is preliminary data.</text>
</comment>
<organism evidence="1 2">
    <name type="scientific">Chitinophaga barathri</name>
    <dbReference type="NCBI Taxonomy" id="1647451"/>
    <lineage>
        <taxon>Bacteria</taxon>
        <taxon>Pseudomonadati</taxon>
        <taxon>Bacteroidota</taxon>
        <taxon>Chitinophagia</taxon>
        <taxon>Chitinophagales</taxon>
        <taxon>Chitinophagaceae</taxon>
        <taxon>Chitinophaga</taxon>
    </lineage>
</organism>
<accession>A0A3N4MEK7</accession>
<reference evidence="2" key="1">
    <citation type="submission" date="2018-11" db="EMBL/GenBank/DDBJ databases">
        <title>Chitinophaga lutea sp.nov., isolate from arsenic contaminated soil.</title>
        <authorList>
            <person name="Zong Y."/>
        </authorList>
    </citation>
    <scope>NUCLEOTIDE SEQUENCE [LARGE SCALE GENOMIC DNA]</scope>
    <source>
        <strain evidence="2">YLT18</strain>
    </source>
</reference>
<protein>
    <recommendedName>
        <fullName evidence="3">Lipoprotein</fullName>
    </recommendedName>
</protein>
<dbReference type="PROSITE" id="PS51257">
    <property type="entry name" value="PROKAR_LIPOPROTEIN"/>
    <property type="match status" value="1"/>
</dbReference>
<proteinExistence type="predicted"/>